<evidence type="ECO:0000256" key="1">
    <source>
        <dbReference type="SAM" id="MobiDB-lite"/>
    </source>
</evidence>
<accession>A0A3N4HNT6</accession>
<evidence type="ECO:0000313" key="3">
    <source>
        <dbReference type="Proteomes" id="UP000275078"/>
    </source>
</evidence>
<proteinExistence type="predicted"/>
<dbReference type="AlphaFoldDB" id="A0A3N4HNT6"/>
<gene>
    <name evidence="2" type="ORF">BJ508DRAFT_336166</name>
</gene>
<reference evidence="2 3" key="1">
    <citation type="journal article" date="2018" name="Nat. Ecol. Evol.">
        <title>Pezizomycetes genomes reveal the molecular basis of ectomycorrhizal truffle lifestyle.</title>
        <authorList>
            <person name="Murat C."/>
            <person name="Payen T."/>
            <person name="Noel B."/>
            <person name="Kuo A."/>
            <person name="Morin E."/>
            <person name="Chen J."/>
            <person name="Kohler A."/>
            <person name="Krizsan K."/>
            <person name="Balestrini R."/>
            <person name="Da Silva C."/>
            <person name="Montanini B."/>
            <person name="Hainaut M."/>
            <person name="Levati E."/>
            <person name="Barry K.W."/>
            <person name="Belfiori B."/>
            <person name="Cichocki N."/>
            <person name="Clum A."/>
            <person name="Dockter R.B."/>
            <person name="Fauchery L."/>
            <person name="Guy J."/>
            <person name="Iotti M."/>
            <person name="Le Tacon F."/>
            <person name="Lindquist E.A."/>
            <person name="Lipzen A."/>
            <person name="Malagnac F."/>
            <person name="Mello A."/>
            <person name="Molinier V."/>
            <person name="Miyauchi S."/>
            <person name="Poulain J."/>
            <person name="Riccioni C."/>
            <person name="Rubini A."/>
            <person name="Sitrit Y."/>
            <person name="Splivallo R."/>
            <person name="Traeger S."/>
            <person name="Wang M."/>
            <person name="Zifcakova L."/>
            <person name="Wipf D."/>
            <person name="Zambonelli A."/>
            <person name="Paolocci F."/>
            <person name="Nowrousian M."/>
            <person name="Ottonello S."/>
            <person name="Baldrian P."/>
            <person name="Spatafora J.W."/>
            <person name="Henrissat B."/>
            <person name="Nagy L.G."/>
            <person name="Aury J.M."/>
            <person name="Wincker P."/>
            <person name="Grigoriev I.V."/>
            <person name="Bonfante P."/>
            <person name="Martin F.M."/>
        </authorList>
    </citation>
    <scope>NUCLEOTIDE SEQUENCE [LARGE SCALE GENOMIC DNA]</scope>
    <source>
        <strain evidence="2 3">RN42</strain>
    </source>
</reference>
<feature type="compositionally biased region" description="Basic and acidic residues" evidence="1">
    <location>
        <begin position="162"/>
        <end position="174"/>
    </location>
</feature>
<keyword evidence="3" id="KW-1185">Reference proteome</keyword>
<dbReference type="Proteomes" id="UP000275078">
    <property type="component" value="Unassembled WGS sequence"/>
</dbReference>
<sequence>MKSREVNFHVCINCGVPLTTGEDLQEHVEGKPECRRIPTPAEAGIITVAFTPPSEYTCARYINFKKDNEQGKMIPEGEPFCSKSEKEAMQHGKTVHGWNKYCTACKQKGKIWGYNGKLKSKTLKYHNAQVHGYAASRILDAVAIVQWFSMFPAASRSQSPEFKTEMEEMEKSNESDTAAAREPLLKG</sequence>
<organism evidence="2 3">
    <name type="scientific">Ascobolus immersus RN42</name>
    <dbReference type="NCBI Taxonomy" id="1160509"/>
    <lineage>
        <taxon>Eukaryota</taxon>
        <taxon>Fungi</taxon>
        <taxon>Dikarya</taxon>
        <taxon>Ascomycota</taxon>
        <taxon>Pezizomycotina</taxon>
        <taxon>Pezizomycetes</taxon>
        <taxon>Pezizales</taxon>
        <taxon>Ascobolaceae</taxon>
        <taxon>Ascobolus</taxon>
    </lineage>
</organism>
<name>A0A3N4HNT6_ASCIM</name>
<dbReference type="EMBL" id="ML119945">
    <property type="protein sequence ID" value="RPA71314.1"/>
    <property type="molecule type" value="Genomic_DNA"/>
</dbReference>
<feature type="region of interest" description="Disordered" evidence="1">
    <location>
        <begin position="155"/>
        <end position="187"/>
    </location>
</feature>
<protein>
    <submittedName>
        <fullName evidence="2">Uncharacterized protein</fullName>
    </submittedName>
</protein>
<evidence type="ECO:0000313" key="2">
    <source>
        <dbReference type="EMBL" id="RPA71314.1"/>
    </source>
</evidence>